<keyword evidence="8" id="KW-1185">Reference proteome</keyword>
<keyword evidence="4" id="KW-0228">DNA excision</keyword>
<evidence type="ECO:0000256" key="1">
    <source>
        <dbReference type="ARBA" id="ARBA00022722"/>
    </source>
</evidence>
<dbReference type="AlphaFoldDB" id="A0A366I026"/>
<dbReference type="GO" id="GO:0009411">
    <property type="term" value="P:response to UV"/>
    <property type="evidence" value="ECO:0007669"/>
    <property type="project" value="InterPro"/>
</dbReference>
<evidence type="ECO:0000313" key="7">
    <source>
        <dbReference type="EMBL" id="RBP59077.1"/>
    </source>
</evidence>
<dbReference type="InterPro" id="IPR004601">
    <property type="entry name" value="UvdE"/>
</dbReference>
<dbReference type="EMBL" id="QNRX01000020">
    <property type="protein sequence ID" value="RBP59077.1"/>
    <property type="molecule type" value="Genomic_DNA"/>
</dbReference>
<proteinExistence type="predicted"/>
<name>A0A366I026_9FIRM</name>
<dbReference type="Pfam" id="PF03851">
    <property type="entry name" value="UvdE"/>
    <property type="match status" value="1"/>
</dbReference>
<evidence type="ECO:0000256" key="6">
    <source>
        <dbReference type="ARBA" id="ARBA00023204"/>
    </source>
</evidence>
<dbReference type="RefSeq" id="WP_113921568.1">
    <property type="nucleotide sequence ID" value="NZ_QNRX01000020.1"/>
</dbReference>
<dbReference type="Gene3D" id="3.20.20.150">
    <property type="entry name" value="Divalent-metal-dependent TIM barrel enzymes"/>
    <property type="match status" value="1"/>
</dbReference>
<keyword evidence="5" id="KW-0378">Hydrolase</keyword>
<dbReference type="InterPro" id="IPR036237">
    <property type="entry name" value="Xyl_isomerase-like_sf"/>
</dbReference>
<protein>
    <submittedName>
        <fullName evidence="7">UV-damage endonuclease</fullName>
    </submittedName>
</protein>
<keyword evidence="6" id="KW-0234">DNA repair</keyword>
<evidence type="ECO:0000313" key="8">
    <source>
        <dbReference type="Proteomes" id="UP000253490"/>
    </source>
</evidence>
<evidence type="ECO:0000256" key="3">
    <source>
        <dbReference type="ARBA" id="ARBA00022763"/>
    </source>
</evidence>
<dbReference type="NCBIfam" id="TIGR00629">
    <property type="entry name" value="uvde"/>
    <property type="match status" value="1"/>
</dbReference>
<dbReference type="PANTHER" id="PTHR31290:SF5">
    <property type="entry name" value="UV-DAMAGE ENDONUCLEASE"/>
    <property type="match status" value="1"/>
</dbReference>
<sequence length="318" mass="37270">MKIRLGYVAITLGLPKVTSSSTVTYTNYQKLQTEEQRYEKLKKFTLSNLVDLRQILEYNVVHQIHFYRITSALVPLATHPEVNWEYRELFRKEFESIGNFIKEHNIRVDTHPDQFNVINSVNDHVVKNTLNNLYFHSNLFKDLNYEQGKMVLHVGSGAEGKDLALKRFITNFETFPEEIKSKIILENDDKVFTAKETLRLCKEIATPMVLDVHHHLCNNDGTPIEELFPQIVQTWSKESLPPKFHFSSPREGGLDKKHSDFINVDDFISFIEKIKEYNVDMDIMLEAKKKDFALFDLVDHLKKVRPNWKWLDASTFMC</sequence>
<keyword evidence="2 7" id="KW-0255">Endonuclease</keyword>
<gene>
    <name evidence="7" type="ORF">DES36_12019</name>
</gene>
<evidence type="ECO:0000256" key="4">
    <source>
        <dbReference type="ARBA" id="ARBA00022769"/>
    </source>
</evidence>
<dbReference type="GO" id="GO:0016787">
    <property type="term" value="F:hydrolase activity"/>
    <property type="evidence" value="ECO:0007669"/>
    <property type="project" value="UniProtKB-KW"/>
</dbReference>
<dbReference type="OrthoDB" id="9782576at2"/>
<accession>A0A366I026</accession>
<dbReference type="GO" id="GO:0006289">
    <property type="term" value="P:nucleotide-excision repair"/>
    <property type="evidence" value="ECO:0007669"/>
    <property type="project" value="InterPro"/>
</dbReference>
<evidence type="ECO:0000256" key="2">
    <source>
        <dbReference type="ARBA" id="ARBA00022759"/>
    </source>
</evidence>
<comment type="caution">
    <text evidence="7">The sequence shown here is derived from an EMBL/GenBank/DDBJ whole genome shotgun (WGS) entry which is preliminary data.</text>
</comment>
<dbReference type="Proteomes" id="UP000253490">
    <property type="component" value="Unassembled WGS sequence"/>
</dbReference>
<dbReference type="PANTHER" id="PTHR31290">
    <property type="entry name" value="UV-DAMAGE ENDONUCLEASE"/>
    <property type="match status" value="1"/>
</dbReference>
<keyword evidence="3" id="KW-0227">DNA damage</keyword>
<organism evidence="7 8">
    <name type="scientific">Alkalibaculum bacchi</name>
    <dbReference type="NCBI Taxonomy" id="645887"/>
    <lineage>
        <taxon>Bacteria</taxon>
        <taxon>Bacillati</taxon>
        <taxon>Bacillota</taxon>
        <taxon>Clostridia</taxon>
        <taxon>Eubacteriales</taxon>
        <taxon>Eubacteriaceae</taxon>
        <taxon>Alkalibaculum</taxon>
    </lineage>
</organism>
<evidence type="ECO:0000256" key="5">
    <source>
        <dbReference type="ARBA" id="ARBA00022801"/>
    </source>
</evidence>
<dbReference type="SUPFAM" id="SSF51658">
    <property type="entry name" value="Xylose isomerase-like"/>
    <property type="match status" value="1"/>
</dbReference>
<dbReference type="GO" id="GO:0004519">
    <property type="term" value="F:endonuclease activity"/>
    <property type="evidence" value="ECO:0007669"/>
    <property type="project" value="UniProtKB-KW"/>
</dbReference>
<reference evidence="7 8" key="1">
    <citation type="submission" date="2018-06" db="EMBL/GenBank/DDBJ databases">
        <title>Genomic Encyclopedia of Type Strains, Phase IV (KMG-IV): sequencing the most valuable type-strain genomes for metagenomic binning, comparative biology and taxonomic classification.</title>
        <authorList>
            <person name="Goeker M."/>
        </authorList>
    </citation>
    <scope>NUCLEOTIDE SEQUENCE [LARGE SCALE GENOMIC DNA]</scope>
    <source>
        <strain evidence="7 8">DSM 22112</strain>
    </source>
</reference>
<keyword evidence="1" id="KW-0540">Nuclease</keyword>